<dbReference type="AlphaFoldDB" id="A0A0A9BQ41"/>
<reference evidence="1" key="1">
    <citation type="submission" date="2014-09" db="EMBL/GenBank/DDBJ databases">
        <authorList>
            <person name="Magalhaes I.L.F."/>
            <person name="Oliveira U."/>
            <person name="Santos F.R."/>
            <person name="Vidigal T.H.D.A."/>
            <person name="Brescovit A.D."/>
            <person name="Santos A.J."/>
        </authorList>
    </citation>
    <scope>NUCLEOTIDE SEQUENCE</scope>
    <source>
        <tissue evidence="1">Shoot tissue taken approximately 20 cm above the soil surface</tissue>
    </source>
</reference>
<reference evidence="1" key="2">
    <citation type="journal article" date="2015" name="Data Brief">
        <title>Shoot transcriptome of the giant reed, Arundo donax.</title>
        <authorList>
            <person name="Barrero R.A."/>
            <person name="Guerrero F.D."/>
            <person name="Moolhuijzen P."/>
            <person name="Goolsby J.A."/>
            <person name="Tidwell J."/>
            <person name="Bellgard S.E."/>
            <person name="Bellgard M.I."/>
        </authorList>
    </citation>
    <scope>NUCLEOTIDE SEQUENCE</scope>
    <source>
        <tissue evidence="1">Shoot tissue taken approximately 20 cm above the soil surface</tissue>
    </source>
</reference>
<name>A0A0A9BQ41_ARUDO</name>
<protein>
    <submittedName>
        <fullName evidence="1">Uncharacterized protein</fullName>
    </submittedName>
</protein>
<accession>A0A0A9BQ41</accession>
<sequence>MFSFNCSNNLTFSNRFLNQQSTMILHPNSVLQYLPY</sequence>
<dbReference type="EMBL" id="GBRH01234570">
    <property type="protein sequence ID" value="JAD63325.1"/>
    <property type="molecule type" value="Transcribed_RNA"/>
</dbReference>
<evidence type="ECO:0000313" key="1">
    <source>
        <dbReference type="EMBL" id="JAD63325.1"/>
    </source>
</evidence>
<proteinExistence type="predicted"/>
<organism evidence="1">
    <name type="scientific">Arundo donax</name>
    <name type="common">Giant reed</name>
    <name type="synonym">Donax arundinaceus</name>
    <dbReference type="NCBI Taxonomy" id="35708"/>
    <lineage>
        <taxon>Eukaryota</taxon>
        <taxon>Viridiplantae</taxon>
        <taxon>Streptophyta</taxon>
        <taxon>Embryophyta</taxon>
        <taxon>Tracheophyta</taxon>
        <taxon>Spermatophyta</taxon>
        <taxon>Magnoliopsida</taxon>
        <taxon>Liliopsida</taxon>
        <taxon>Poales</taxon>
        <taxon>Poaceae</taxon>
        <taxon>PACMAD clade</taxon>
        <taxon>Arundinoideae</taxon>
        <taxon>Arundineae</taxon>
        <taxon>Arundo</taxon>
    </lineage>
</organism>